<dbReference type="OrthoDB" id="193931at2759"/>
<protein>
    <recommendedName>
        <fullName evidence="10">Protein kinase domain-containing protein</fullName>
    </recommendedName>
</protein>
<evidence type="ECO:0000256" key="9">
    <source>
        <dbReference type="SAM" id="MobiDB-lite"/>
    </source>
</evidence>
<dbReference type="Proteomes" id="UP000078561">
    <property type="component" value="Unassembled WGS sequence"/>
</dbReference>
<dbReference type="Gene3D" id="1.10.510.10">
    <property type="entry name" value="Transferase(Phosphotransferase) domain 1"/>
    <property type="match status" value="1"/>
</dbReference>
<keyword evidence="6 7" id="KW-0067">ATP-binding</keyword>
<evidence type="ECO:0000259" key="10">
    <source>
        <dbReference type="PROSITE" id="PS50011"/>
    </source>
</evidence>
<comment type="similarity">
    <text evidence="1">Belongs to the protein kinase superfamily. CAMK Ser/Thr protein kinase family. NIM1 subfamily.</text>
</comment>
<keyword evidence="12" id="KW-1185">Reference proteome</keyword>
<evidence type="ECO:0000256" key="5">
    <source>
        <dbReference type="ARBA" id="ARBA00022777"/>
    </source>
</evidence>
<organism evidence="11">
    <name type="scientific">Absidia glauca</name>
    <name type="common">Pin mould</name>
    <dbReference type="NCBI Taxonomy" id="4829"/>
    <lineage>
        <taxon>Eukaryota</taxon>
        <taxon>Fungi</taxon>
        <taxon>Fungi incertae sedis</taxon>
        <taxon>Mucoromycota</taxon>
        <taxon>Mucoromycotina</taxon>
        <taxon>Mucoromycetes</taxon>
        <taxon>Mucorales</taxon>
        <taxon>Cunninghamellaceae</taxon>
        <taxon>Absidia</taxon>
    </lineage>
</organism>
<dbReference type="PANTHER" id="PTHR24346:SF82">
    <property type="entry name" value="KP78A-RELATED"/>
    <property type="match status" value="1"/>
</dbReference>
<gene>
    <name evidence="11" type="primary">ABSGL_15500.1 scaffold 17607</name>
</gene>
<dbReference type="FunFam" id="3.30.200.20:FF:000003">
    <property type="entry name" value="Non-specific serine/threonine protein kinase"/>
    <property type="match status" value="1"/>
</dbReference>
<evidence type="ECO:0000313" key="11">
    <source>
        <dbReference type="EMBL" id="SAM09791.1"/>
    </source>
</evidence>
<feature type="compositionally biased region" description="Polar residues" evidence="9">
    <location>
        <begin position="23"/>
        <end position="33"/>
    </location>
</feature>
<feature type="compositionally biased region" description="Polar residues" evidence="9">
    <location>
        <begin position="43"/>
        <end position="54"/>
    </location>
</feature>
<dbReference type="InterPro" id="IPR008271">
    <property type="entry name" value="Ser/Thr_kinase_AS"/>
</dbReference>
<proteinExistence type="inferred from homology"/>
<sequence>MTIKALSLSLKHTFSKSSSSTTNTVHHPGTSSKKQQRPPLATTPGNNDTDQDITFSKKGGVTSIRTATPIPNKPRSSNGTAPPSPAPANTTTTATNSKHTNHDLLLNGIGPYQFLHTLGNGKFSRVILAKHRETRQLVAIKIIDKQAHDYRVMSRLVREIHLMELLEHPNIVKLYETFETSDSLFLVMEYVAGQNLDEYLQQRGGVLSESEARHLFRQLIQAIHTCHRHWIVHRDLKTPNILISKDQKRKVMGDDGKEIEVPVLKLADFGLGNRFGLQRLRTICGSMLYYSPEIISNQKYYGPEVDCWCLGIALFRMTAGFEPFAHAHSKFLPQLTSYH</sequence>
<dbReference type="SUPFAM" id="SSF56112">
    <property type="entry name" value="Protein kinase-like (PK-like)"/>
    <property type="match status" value="1"/>
</dbReference>
<evidence type="ECO:0000256" key="1">
    <source>
        <dbReference type="ARBA" id="ARBA00010791"/>
    </source>
</evidence>
<dbReference type="GO" id="GO:0035556">
    <property type="term" value="P:intracellular signal transduction"/>
    <property type="evidence" value="ECO:0007669"/>
    <property type="project" value="TreeGrafter"/>
</dbReference>
<keyword evidence="2 8" id="KW-0723">Serine/threonine-protein kinase</keyword>
<dbReference type="InParanoid" id="A0A163MXR1"/>
<feature type="compositionally biased region" description="Low complexity" evidence="9">
    <location>
        <begin position="76"/>
        <end position="98"/>
    </location>
</feature>
<feature type="compositionally biased region" description="Low complexity" evidence="9">
    <location>
        <begin position="1"/>
        <end position="22"/>
    </location>
</feature>
<dbReference type="PROSITE" id="PS00107">
    <property type="entry name" value="PROTEIN_KINASE_ATP"/>
    <property type="match status" value="1"/>
</dbReference>
<dbReference type="OMA" id="HIWRERI"/>
<dbReference type="PANTHER" id="PTHR24346">
    <property type="entry name" value="MAP/MICROTUBULE AFFINITY-REGULATING KINASE"/>
    <property type="match status" value="1"/>
</dbReference>
<dbReference type="PROSITE" id="PS50011">
    <property type="entry name" value="PROTEIN_KINASE_DOM"/>
    <property type="match status" value="1"/>
</dbReference>
<reference evidence="11" key="1">
    <citation type="submission" date="2016-04" db="EMBL/GenBank/DDBJ databases">
        <authorList>
            <person name="Evans L.H."/>
            <person name="Alamgir A."/>
            <person name="Owens N."/>
            <person name="Weber N.D."/>
            <person name="Virtaneva K."/>
            <person name="Barbian K."/>
            <person name="Babar A."/>
            <person name="Rosenke K."/>
        </authorList>
    </citation>
    <scope>NUCLEOTIDE SEQUENCE [LARGE SCALE GENOMIC DNA]</scope>
    <source>
        <strain evidence="11">CBS 101.48</strain>
    </source>
</reference>
<feature type="binding site" evidence="7">
    <location>
        <position position="141"/>
    </location>
    <ligand>
        <name>ATP</name>
        <dbReference type="ChEBI" id="CHEBI:30616"/>
    </ligand>
</feature>
<dbReference type="SMART" id="SM00220">
    <property type="entry name" value="S_TKc"/>
    <property type="match status" value="1"/>
</dbReference>
<evidence type="ECO:0000256" key="2">
    <source>
        <dbReference type="ARBA" id="ARBA00022527"/>
    </source>
</evidence>
<name>A0A163MXR1_ABSGL</name>
<accession>A0A163MXR1</accession>
<keyword evidence="5" id="KW-0418">Kinase</keyword>
<dbReference type="PROSITE" id="PS00108">
    <property type="entry name" value="PROTEIN_KINASE_ST"/>
    <property type="match status" value="1"/>
</dbReference>
<keyword evidence="3" id="KW-0808">Transferase</keyword>
<evidence type="ECO:0000256" key="4">
    <source>
        <dbReference type="ARBA" id="ARBA00022741"/>
    </source>
</evidence>
<dbReference type="STRING" id="4829.A0A163MXR1"/>
<feature type="region of interest" description="Disordered" evidence="9">
    <location>
        <begin position="1"/>
        <end position="98"/>
    </location>
</feature>
<evidence type="ECO:0000256" key="7">
    <source>
        <dbReference type="PROSITE-ProRule" id="PRU10141"/>
    </source>
</evidence>
<dbReference type="InterPro" id="IPR011009">
    <property type="entry name" value="Kinase-like_dom_sf"/>
</dbReference>
<dbReference type="AlphaFoldDB" id="A0A163MXR1"/>
<dbReference type="GO" id="GO:0005524">
    <property type="term" value="F:ATP binding"/>
    <property type="evidence" value="ECO:0007669"/>
    <property type="project" value="UniProtKB-UniRule"/>
</dbReference>
<dbReference type="InterPro" id="IPR017441">
    <property type="entry name" value="Protein_kinase_ATP_BS"/>
</dbReference>
<evidence type="ECO:0000256" key="6">
    <source>
        <dbReference type="ARBA" id="ARBA00022840"/>
    </source>
</evidence>
<evidence type="ECO:0000256" key="3">
    <source>
        <dbReference type="ARBA" id="ARBA00022679"/>
    </source>
</evidence>
<dbReference type="InterPro" id="IPR000719">
    <property type="entry name" value="Prot_kinase_dom"/>
</dbReference>
<dbReference type="GO" id="GO:0004674">
    <property type="term" value="F:protein serine/threonine kinase activity"/>
    <property type="evidence" value="ECO:0007669"/>
    <property type="project" value="UniProtKB-KW"/>
</dbReference>
<evidence type="ECO:0000256" key="8">
    <source>
        <dbReference type="RuleBase" id="RU000304"/>
    </source>
</evidence>
<dbReference type="FunFam" id="1.10.510.10:FF:000571">
    <property type="entry name" value="Maternal embryonic leucine zipper kinase"/>
    <property type="match status" value="1"/>
</dbReference>
<feature type="domain" description="Protein kinase" evidence="10">
    <location>
        <begin position="112"/>
        <end position="339"/>
    </location>
</feature>
<dbReference type="GO" id="GO:0005737">
    <property type="term" value="C:cytoplasm"/>
    <property type="evidence" value="ECO:0007669"/>
    <property type="project" value="TreeGrafter"/>
</dbReference>
<dbReference type="Pfam" id="PF00069">
    <property type="entry name" value="Pkinase"/>
    <property type="match status" value="1"/>
</dbReference>
<dbReference type="EMBL" id="LT555210">
    <property type="protein sequence ID" value="SAM09791.1"/>
    <property type="molecule type" value="Genomic_DNA"/>
</dbReference>
<keyword evidence="4 7" id="KW-0547">Nucleotide-binding</keyword>
<evidence type="ECO:0000313" key="12">
    <source>
        <dbReference type="Proteomes" id="UP000078561"/>
    </source>
</evidence>